<feature type="region of interest" description="Disordered" evidence="1">
    <location>
        <begin position="10"/>
        <end position="32"/>
    </location>
</feature>
<comment type="caution">
    <text evidence="2">The sequence shown here is derived from an EMBL/GenBank/DDBJ whole genome shotgun (WGS) entry which is preliminary data.</text>
</comment>
<name>A0A2S3YQP7_9HYPH</name>
<organism evidence="2 3">
    <name type="scientific">Sinorhizobium americanum</name>
    <dbReference type="NCBI Taxonomy" id="194963"/>
    <lineage>
        <taxon>Bacteria</taxon>
        <taxon>Pseudomonadati</taxon>
        <taxon>Pseudomonadota</taxon>
        <taxon>Alphaproteobacteria</taxon>
        <taxon>Hyphomicrobiales</taxon>
        <taxon>Rhizobiaceae</taxon>
        <taxon>Sinorhizobium/Ensifer group</taxon>
        <taxon>Sinorhizobium</taxon>
    </lineage>
</organism>
<reference evidence="2 3" key="1">
    <citation type="journal article" date="2014" name="Syst. Appl. Microbiol.">
        <title>Microsymbionts of Phaseolus vulgaris in acid and alkaline soils of Mexico.</title>
        <authorList>
            <person name="Verastegui-Valdes M.M."/>
            <person name="Zhang Y.J."/>
            <person name="Rivera-Orduna F.N."/>
            <person name="Cheng H.P."/>
            <person name="Sui X.H."/>
            <person name="Wang E.T."/>
        </authorList>
    </citation>
    <scope>NUCLEOTIDE SEQUENCE [LARGE SCALE GENOMIC DNA]</scope>
    <source>
        <strain evidence="2 3">FG01</strain>
    </source>
</reference>
<dbReference type="EMBL" id="LODU01000017">
    <property type="protein sequence ID" value="POH33613.1"/>
    <property type="molecule type" value="Genomic_DNA"/>
</dbReference>
<evidence type="ECO:0000313" key="3">
    <source>
        <dbReference type="Proteomes" id="UP000237511"/>
    </source>
</evidence>
<evidence type="ECO:0000313" key="2">
    <source>
        <dbReference type="EMBL" id="POH33613.1"/>
    </source>
</evidence>
<dbReference type="AlphaFoldDB" id="A0A2S3YQP7"/>
<accession>A0A2S3YQP7</accession>
<dbReference type="RefSeq" id="WP_097527816.1">
    <property type="nucleotide sequence ID" value="NZ_LODU01000017.1"/>
</dbReference>
<dbReference type="Proteomes" id="UP000237511">
    <property type="component" value="Unassembled WGS sequence"/>
</dbReference>
<protein>
    <submittedName>
        <fullName evidence="2">Uncharacterized protein</fullName>
    </submittedName>
</protein>
<evidence type="ECO:0000256" key="1">
    <source>
        <dbReference type="SAM" id="MobiDB-lite"/>
    </source>
</evidence>
<feature type="compositionally biased region" description="Basic and acidic residues" evidence="1">
    <location>
        <begin position="23"/>
        <end position="32"/>
    </location>
</feature>
<gene>
    <name evidence="2" type="ORF">ATY31_10220</name>
</gene>
<sequence>MAPLGRAVLYAGVQPEDGSGRIPDSRDPGRADRLTLQGKKFAASEGRPGLDRTVLFGKHHGQVSLGQLELGLDLAALDGIAGALEPGPQFSLSSRKTGPQGGKR</sequence>
<proteinExistence type="predicted"/>